<evidence type="ECO:0000256" key="4">
    <source>
        <dbReference type="ARBA" id="ARBA00022801"/>
    </source>
</evidence>
<feature type="non-terminal residue" evidence="7">
    <location>
        <position position="141"/>
    </location>
</feature>
<dbReference type="NCBIfam" id="TIGR00633">
    <property type="entry name" value="xth"/>
    <property type="match status" value="1"/>
</dbReference>
<dbReference type="GO" id="GO:0008311">
    <property type="term" value="F:double-stranded DNA 3'-5' DNA exonuclease activity"/>
    <property type="evidence" value="ECO:0007669"/>
    <property type="project" value="InterPro"/>
</dbReference>
<accession>A0A382WPA5</accession>
<evidence type="ECO:0000256" key="5">
    <source>
        <dbReference type="ARBA" id="ARBA00022842"/>
    </source>
</evidence>
<dbReference type="InterPro" id="IPR037493">
    <property type="entry name" value="ExoIII-like"/>
</dbReference>
<dbReference type="InterPro" id="IPR004808">
    <property type="entry name" value="AP_endonuc_1"/>
</dbReference>
<keyword evidence="4" id="KW-0378">Hydrolase</keyword>
<dbReference type="SUPFAM" id="SSF56219">
    <property type="entry name" value="DNase I-like"/>
    <property type="match status" value="1"/>
</dbReference>
<organism evidence="7">
    <name type="scientific">marine metagenome</name>
    <dbReference type="NCBI Taxonomy" id="408172"/>
    <lineage>
        <taxon>unclassified sequences</taxon>
        <taxon>metagenomes</taxon>
        <taxon>ecological metagenomes</taxon>
    </lineage>
</organism>
<protein>
    <recommendedName>
        <fullName evidence="6">Endonuclease/exonuclease/phosphatase domain-containing protein</fullName>
    </recommendedName>
</protein>
<sequence length="141" mass="16382">MIVASWNVNSVRARITHIQEFLKTNSPDVLLLQELKAQDSDIPKDELENCGYNVIFNGQKGYNGVGIMSKYPMEDITKNLYLDANSNEQARYIDCWININKKGFRIASIYLPNGNPINTEKFNYKLDWMDQFKKRLITLLE</sequence>
<dbReference type="GO" id="GO:0006281">
    <property type="term" value="P:DNA repair"/>
    <property type="evidence" value="ECO:0007669"/>
    <property type="project" value="InterPro"/>
</dbReference>
<dbReference type="AlphaFoldDB" id="A0A382WPA5"/>
<feature type="domain" description="Endonuclease/exonuclease/phosphatase" evidence="6">
    <location>
        <begin position="4"/>
        <end position="100"/>
    </location>
</feature>
<comment type="cofactor">
    <cofactor evidence="1">
        <name>Mg(2+)</name>
        <dbReference type="ChEBI" id="CHEBI:18420"/>
    </cofactor>
</comment>
<evidence type="ECO:0000256" key="1">
    <source>
        <dbReference type="ARBA" id="ARBA00001946"/>
    </source>
</evidence>
<dbReference type="GO" id="GO:0046872">
    <property type="term" value="F:metal ion binding"/>
    <property type="evidence" value="ECO:0007669"/>
    <property type="project" value="UniProtKB-KW"/>
</dbReference>
<dbReference type="GO" id="GO:0004519">
    <property type="term" value="F:endonuclease activity"/>
    <property type="evidence" value="ECO:0007669"/>
    <property type="project" value="InterPro"/>
</dbReference>
<reference evidence="7" key="1">
    <citation type="submission" date="2018-05" db="EMBL/GenBank/DDBJ databases">
        <authorList>
            <person name="Lanie J.A."/>
            <person name="Ng W.-L."/>
            <person name="Kazmierczak K.M."/>
            <person name="Andrzejewski T.M."/>
            <person name="Davidsen T.M."/>
            <person name="Wayne K.J."/>
            <person name="Tettelin H."/>
            <person name="Glass J.I."/>
            <person name="Rusch D."/>
            <person name="Podicherti R."/>
            <person name="Tsui H.-C.T."/>
            <person name="Winkler M.E."/>
        </authorList>
    </citation>
    <scope>NUCLEOTIDE SEQUENCE</scope>
</reference>
<dbReference type="InterPro" id="IPR036691">
    <property type="entry name" value="Endo/exonu/phosph_ase_sf"/>
</dbReference>
<name>A0A382WPA5_9ZZZZ</name>
<dbReference type="PANTHER" id="PTHR43250:SF2">
    <property type="entry name" value="EXODEOXYRIBONUCLEASE III"/>
    <property type="match status" value="1"/>
</dbReference>
<gene>
    <name evidence="7" type="ORF">METZ01_LOCUS413447</name>
</gene>
<evidence type="ECO:0000259" key="6">
    <source>
        <dbReference type="Pfam" id="PF03372"/>
    </source>
</evidence>
<evidence type="ECO:0000256" key="2">
    <source>
        <dbReference type="ARBA" id="ARBA00007092"/>
    </source>
</evidence>
<dbReference type="PROSITE" id="PS00726">
    <property type="entry name" value="AP_NUCLEASE_F1_1"/>
    <property type="match status" value="1"/>
</dbReference>
<dbReference type="Gene3D" id="3.60.10.10">
    <property type="entry name" value="Endonuclease/exonuclease/phosphatase"/>
    <property type="match status" value="1"/>
</dbReference>
<keyword evidence="3" id="KW-0479">Metal-binding</keyword>
<dbReference type="EMBL" id="UINC01161417">
    <property type="protein sequence ID" value="SVD60593.1"/>
    <property type="molecule type" value="Genomic_DNA"/>
</dbReference>
<evidence type="ECO:0000313" key="7">
    <source>
        <dbReference type="EMBL" id="SVD60593.1"/>
    </source>
</evidence>
<dbReference type="InterPro" id="IPR020847">
    <property type="entry name" value="AP_endonuclease_F1_BS"/>
</dbReference>
<dbReference type="GO" id="GO:0003677">
    <property type="term" value="F:DNA binding"/>
    <property type="evidence" value="ECO:0007669"/>
    <property type="project" value="InterPro"/>
</dbReference>
<evidence type="ECO:0000256" key="3">
    <source>
        <dbReference type="ARBA" id="ARBA00022723"/>
    </source>
</evidence>
<proteinExistence type="inferred from homology"/>
<dbReference type="InterPro" id="IPR005135">
    <property type="entry name" value="Endo/exonuclease/phosphatase"/>
</dbReference>
<comment type="similarity">
    <text evidence="2">Belongs to the DNA repair enzymes AP/ExoA family.</text>
</comment>
<dbReference type="Pfam" id="PF03372">
    <property type="entry name" value="Exo_endo_phos"/>
    <property type="match status" value="1"/>
</dbReference>
<keyword evidence="5" id="KW-0460">Magnesium</keyword>
<dbReference type="PANTHER" id="PTHR43250">
    <property type="entry name" value="EXODEOXYRIBONUCLEASE III"/>
    <property type="match status" value="1"/>
</dbReference>